<accession>Q0J739</accession>
<evidence type="ECO:0000313" key="2">
    <source>
        <dbReference type="EMBL" id="BAF23226.1"/>
    </source>
</evidence>
<reference evidence="3" key="2">
    <citation type="journal article" date="2005" name="PLoS Biol.">
        <title>The genomes of Oryza sativa: a history of duplications.</title>
        <authorList>
            <person name="Yu J."/>
            <person name="Wang J."/>
            <person name="Lin W."/>
            <person name="Li S."/>
            <person name="Li H."/>
            <person name="Zhou J."/>
            <person name="Ni P."/>
            <person name="Dong W."/>
            <person name="Hu S."/>
            <person name="Zeng C."/>
            <person name="Zhang J."/>
            <person name="Zhang Y."/>
            <person name="Li R."/>
            <person name="Xu Z."/>
            <person name="Li S."/>
            <person name="Li X."/>
            <person name="Zheng H."/>
            <person name="Cong L."/>
            <person name="Lin L."/>
            <person name="Yin J."/>
            <person name="Geng J."/>
            <person name="Li G."/>
            <person name="Shi J."/>
            <person name="Liu J."/>
            <person name="Lv H."/>
            <person name="Li J."/>
            <person name="Wang J."/>
            <person name="Deng Y."/>
            <person name="Ran L."/>
            <person name="Shi X."/>
            <person name="Wang X."/>
            <person name="Wu Q."/>
            <person name="Li C."/>
            <person name="Ren X."/>
            <person name="Wang J."/>
            <person name="Wang X."/>
            <person name="Li D."/>
            <person name="Liu D."/>
            <person name="Zhang X."/>
            <person name="Ji Z."/>
            <person name="Zhao W."/>
            <person name="Sun Y."/>
            <person name="Zhang Z."/>
            <person name="Bao J."/>
            <person name="Han Y."/>
            <person name="Dong L."/>
            <person name="Ji J."/>
            <person name="Chen P."/>
            <person name="Wu S."/>
            <person name="Liu J."/>
            <person name="Xiao Y."/>
            <person name="Bu D."/>
            <person name="Tan J."/>
            <person name="Yang L."/>
            <person name="Ye C."/>
            <person name="Zhang J."/>
            <person name="Xu J."/>
            <person name="Zhou Y."/>
            <person name="Yu Y."/>
            <person name="Zhang B."/>
            <person name="Zhuang S."/>
            <person name="Wei H."/>
            <person name="Liu B."/>
            <person name="Lei M."/>
            <person name="Yu H."/>
            <person name="Li Y."/>
            <person name="Xu H."/>
            <person name="Wei S."/>
            <person name="He X."/>
            <person name="Fang L."/>
            <person name="Zhang Z."/>
            <person name="Zhang Y."/>
            <person name="Huang X."/>
            <person name="Su Z."/>
            <person name="Tong W."/>
            <person name="Li J."/>
            <person name="Tong Z."/>
            <person name="Li S."/>
            <person name="Ye J."/>
            <person name="Wang L."/>
            <person name="Fang L."/>
            <person name="Lei T."/>
            <person name="Chen C."/>
            <person name="Chen H."/>
            <person name="Xu Z."/>
            <person name="Li H."/>
            <person name="Huang H."/>
            <person name="Zhang F."/>
            <person name="Xu H."/>
            <person name="Li N."/>
            <person name="Zhao C."/>
            <person name="Li S."/>
            <person name="Dong L."/>
            <person name="Huang Y."/>
            <person name="Li L."/>
            <person name="Xi Y."/>
            <person name="Qi Q."/>
            <person name="Li W."/>
            <person name="Zhang B."/>
            <person name="Hu W."/>
            <person name="Zhang Y."/>
            <person name="Tian X."/>
            <person name="Jiao Y."/>
            <person name="Liang X."/>
            <person name="Jin J."/>
            <person name="Gao L."/>
            <person name="Zheng W."/>
            <person name="Hao B."/>
            <person name="Liu S."/>
            <person name="Wang W."/>
            <person name="Yuan L."/>
            <person name="Cao M."/>
            <person name="McDermott J."/>
            <person name="Samudrala R."/>
            <person name="Wang J."/>
            <person name="Wong G.K."/>
            <person name="Yang H."/>
        </authorList>
    </citation>
    <scope>NUCLEOTIDE SEQUENCE [LARGE SCALE GENOMIC DNA]</scope>
</reference>
<gene>
    <name evidence="2" type="ordered locus">Os08g0234200</name>
    <name evidence="3" type="ORF">OsJ_26512</name>
</gene>
<dbReference type="Proteomes" id="UP000007752">
    <property type="component" value="Chromosome 8"/>
</dbReference>
<reference evidence="2" key="5">
    <citation type="journal article" date="2008" name="Nucleic Acids Res.">
        <title>The Rice Annotation Project Database (RAP-DB): 2008 update.</title>
        <authorList>
            <consortium name="The Rice Annotation Project (RAP)"/>
            <person name="Tanaka T."/>
            <person name="Antonio B.A."/>
            <person name="Kikuchi S."/>
            <person name="Matsumoto T."/>
            <person name="Nagamura Y."/>
            <person name="Numa H."/>
            <person name="Sakai H."/>
            <person name="Wu J."/>
            <person name="Itoh T."/>
            <person name="Sasaki T."/>
            <person name="Aono R."/>
            <person name="Fujii Y."/>
            <person name="Habara T."/>
            <person name="Harada E."/>
            <person name="Kanno M."/>
            <person name="Kawahara Y."/>
            <person name="Kawashima H."/>
            <person name="Kubooka H."/>
            <person name="Matsuya A."/>
            <person name="Nakaoka H."/>
            <person name="Saichi N."/>
            <person name="Sanbonmatsu R."/>
            <person name="Sato Y."/>
            <person name="Shinso Y."/>
            <person name="Suzuki M."/>
            <person name="Takeda J."/>
            <person name="Tanino M."/>
            <person name="Todokoro F."/>
            <person name="Yamaguchi K."/>
            <person name="Yamamoto N."/>
            <person name="Yamasaki C."/>
            <person name="Imanishi T."/>
            <person name="Okido T."/>
            <person name="Tada M."/>
            <person name="Ikeo K."/>
            <person name="Tateno Y."/>
            <person name="Gojobori T."/>
            <person name="Lin Y.C."/>
            <person name="Wei F.J."/>
            <person name="Hsing Y.I."/>
            <person name="Zhao Q."/>
            <person name="Han B."/>
            <person name="Kramer M.R."/>
            <person name="McCombie R.W."/>
            <person name="Lonsdale D."/>
            <person name="O'Donovan C.C."/>
            <person name="Whitfield E.J."/>
            <person name="Apweiler R."/>
            <person name="Koyanagi K.O."/>
            <person name="Khurana J.P."/>
            <person name="Raghuvanshi S."/>
            <person name="Singh N.K."/>
            <person name="Tyagi A.K."/>
            <person name="Haberer G."/>
            <person name="Fujisawa M."/>
            <person name="Hosokawa S."/>
            <person name="Ito Y."/>
            <person name="Ikawa H."/>
            <person name="Shibata M."/>
            <person name="Yamamoto M."/>
            <person name="Bruskiewich R.M."/>
            <person name="Hoen D.R."/>
            <person name="Bureau TE."/>
            <person name="Namiki N."/>
            <person name="Ohyanagi H."/>
            <person name="Sakai Y."/>
            <person name="Nobushima S."/>
            <person name="Sakata K."/>
            <person name="Barrero R.A."/>
            <person name="Sato Y."/>
            <person name="Souvorov A."/>
            <person name="Smith-White B."/>
            <person name="Tatusova T."/>
            <person name="An S."/>
            <person name="An G."/>
            <person name="OOta S."/>
            <person name="Fuks G."/>
            <person name="Messing J."/>
            <person name="Christie K.R."/>
            <person name="Lieberherr D."/>
            <person name="Kim H."/>
            <person name="Zuccolo A."/>
            <person name="Wing R.A."/>
            <person name="Nobuta K."/>
            <person name="Green P.J."/>
            <person name="Lu C."/>
            <person name="Meyers BC."/>
            <person name="Chaparro C."/>
            <person name="Piegu B."/>
            <person name="Panaud O."/>
            <person name="Echeverria M."/>
        </authorList>
    </citation>
    <scope>NUCLEOTIDE SEQUENCE</scope>
</reference>
<reference evidence="2" key="4">
    <citation type="journal article" date="2007" name="Genome Res.">
        <title>Curated Genome Annotation of Oryza sativa ssp. japonica and Comparative Genome Analysis with Arabidopsis thaliana.</title>
        <authorList>
            <consortium name="The Rice Annotation Project (RAP)"/>
            <person name="Itoh T."/>
            <person name="Tanaka T."/>
            <person name="Barrero R.A."/>
            <person name="Yamasaki C."/>
            <person name="Fujii Y."/>
            <person name="Hilton P.B."/>
            <person name="Antonio B.A."/>
            <person name="Aono H."/>
            <person name="Apweiler R."/>
            <person name="Bruskiewich R."/>
            <person name="Bureau T."/>
            <person name="Burr F."/>
            <person name="Costa de Oliveira A."/>
            <person name="Fuks G."/>
            <person name="Habara T."/>
            <person name="Haberer G."/>
            <person name="Han B."/>
            <person name="Harada E."/>
            <person name="Hiraki A.T."/>
            <person name="Hirochika H."/>
            <person name="Hoen D."/>
            <person name="Hokari H."/>
            <person name="Hosokawa S."/>
            <person name="Hsing Y."/>
            <person name="Ikawa H."/>
            <person name="Ikeo K."/>
            <person name="Imanishi T."/>
            <person name="Ito Y."/>
            <person name="Jaiswal P."/>
            <person name="Kanno M."/>
            <person name="Kawahara Y."/>
            <person name="Kawamura T."/>
            <person name="Kawashima H."/>
            <person name="Khurana J.P."/>
            <person name="Kikuchi S."/>
            <person name="Komatsu S."/>
            <person name="Koyanagi K.O."/>
            <person name="Kubooka H."/>
            <person name="Lieberherr D."/>
            <person name="Lin Y.C."/>
            <person name="Lonsdale D."/>
            <person name="Matsumoto T."/>
            <person name="Matsuya A."/>
            <person name="McCombie W.R."/>
            <person name="Messing J."/>
            <person name="Miyao A."/>
            <person name="Mulder N."/>
            <person name="Nagamura Y."/>
            <person name="Nam J."/>
            <person name="Namiki N."/>
            <person name="Numa H."/>
            <person name="Nurimoto S."/>
            <person name="O'donovan C."/>
            <person name="Ohyanagi H."/>
            <person name="Okido T."/>
            <person name="Oota S."/>
            <person name="Osato N."/>
            <person name="Palmer L.E."/>
            <person name="Quetier F."/>
            <person name="Raghuvanshi S."/>
            <person name="Saichi N."/>
            <person name="Sakai H."/>
            <person name="Sakai Y."/>
            <person name="Sakata K."/>
            <person name="Sakurai T."/>
            <person name="Sato F."/>
            <person name="Sato Y."/>
            <person name="Schoof H."/>
            <person name="Seki M."/>
            <person name="Shibata M."/>
            <person name="Shimizu Y."/>
            <person name="Shinozaki K."/>
            <person name="Shinso Y."/>
            <person name="Singh N.K."/>
            <person name="Smith-White B."/>
            <person name="Takeda J."/>
            <person name="Tanino M."/>
            <person name="Tatusova T."/>
            <person name="Thongjuea S."/>
            <person name="Todokoro F."/>
            <person name="Tsugane M."/>
            <person name="Tyagi A.K."/>
            <person name="Vanavichit A."/>
            <person name="Wang A."/>
            <person name="Wing R.A."/>
            <person name="Yamaguchi K."/>
            <person name="Yamamoto M."/>
            <person name="Yamamoto N."/>
            <person name="Yu Y."/>
            <person name="Zhang H."/>
            <person name="Zhao Q."/>
            <person name="Higo K."/>
            <person name="Burr B."/>
            <person name="Gojobori T."/>
            <person name="Sasaki T."/>
        </authorList>
    </citation>
    <scope>NUCLEOTIDE SEQUENCE</scope>
</reference>
<evidence type="ECO:0000313" key="4">
    <source>
        <dbReference type="Proteomes" id="UP000000763"/>
    </source>
</evidence>
<dbReference type="KEGG" id="dosa:Os08g0234200"/>
<reference evidence="2" key="3">
    <citation type="journal article" date="2006" name="Nucleic Acids Res.">
        <title>The Rice Annotation Project Database (RAP-DB): hub for Oryza sativa ssp. japonica genome information.</title>
        <authorList>
            <person name="Ohyanagi H."/>
            <person name="Tanaka T."/>
            <person name="Sakai H."/>
            <person name="Shigemoto Y."/>
            <person name="Yamaguchi K."/>
            <person name="Habara T."/>
            <person name="Fujii Y."/>
            <person name="Antonio B.A."/>
            <person name="Nagamura Y."/>
            <person name="Imanishi T."/>
            <person name="Ikeo K."/>
            <person name="Itoh T."/>
            <person name="Gojobori T."/>
            <person name="Sasaki T."/>
        </authorList>
    </citation>
    <scope>NUCLEOTIDE SEQUENCE</scope>
</reference>
<dbReference type="EMBL" id="AP008214">
    <property type="protein sequence ID" value="BAF23226.1"/>
    <property type="molecule type" value="Genomic_DNA"/>
</dbReference>
<feature type="compositionally biased region" description="Basic residues" evidence="1">
    <location>
        <begin position="39"/>
        <end position="48"/>
    </location>
</feature>
<feature type="region of interest" description="Disordered" evidence="1">
    <location>
        <begin position="1"/>
        <end position="57"/>
    </location>
</feature>
<reference evidence="2" key="9">
    <citation type="submission" date="2012-08" db="EMBL/GenBank/DDBJ databases">
        <title>The Second Rice Annotation Project Meeting (RAP2).</title>
        <authorList>
            <consortium name="The Rice Annotation Project (RAP)"/>
        </authorList>
    </citation>
    <scope>NUCLEOTIDE SEQUENCE</scope>
</reference>
<evidence type="ECO:0000313" key="3">
    <source>
        <dbReference type="EMBL" id="EEE68277.1"/>
    </source>
</evidence>
<sequence length="73" mass="7762">MSPPSRLSPLSPTPPLPEDRRRAASWGCALSAAGESGSGRHRRRRRRGPGGQIDGAVDVGWRAGVPFEVQVTS</sequence>
<proteinExistence type="predicted"/>
<accession>B9FZR0</accession>
<organism evidence="3">
    <name type="scientific">Oryza sativa subsp. japonica</name>
    <name type="common">Rice</name>
    <dbReference type="NCBI Taxonomy" id="39947"/>
    <lineage>
        <taxon>Eukaryota</taxon>
        <taxon>Viridiplantae</taxon>
        <taxon>Streptophyta</taxon>
        <taxon>Embryophyta</taxon>
        <taxon>Tracheophyta</taxon>
        <taxon>Spermatophyta</taxon>
        <taxon>Magnoliopsida</taxon>
        <taxon>Liliopsida</taxon>
        <taxon>Poales</taxon>
        <taxon>Poaceae</taxon>
        <taxon>BOP clade</taxon>
        <taxon>Oryzoideae</taxon>
        <taxon>Oryzeae</taxon>
        <taxon>Oryzinae</taxon>
        <taxon>Oryza</taxon>
        <taxon>Oryza sativa</taxon>
    </lineage>
</organism>
<evidence type="ECO:0000256" key="1">
    <source>
        <dbReference type="SAM" id="MobiDB-lite"/>
    </source>
</evidence>
<reference evidence="4" key="6">
    <citation type="journal article" date="2008" name="Nucleic Acids Res.">
        <title>The rice annotation project database (RAP-DB): 2008 update.</title>
        <authorList>
            <consortium name="The rice annotation project (RAP)"/>
        </authorList>
    </citation>
    <scope>GENOME REANNOTATION</scope>
    <source>
        <strain evidence="4">cv. Nipponbare</strain>
    </source>
</reference>
<reference evidence="3" key="7">
    <citation type="submission" date="2008-12" db="EMBL/GenBank/DDBJ databases">
        <title>Improved gene annotation of the rice (Oryza sativa) genomes.</title>
        <authorList>
            <person name="Wang J."/>
            <person name="Li R."/>
            <person name="Fan W."/>
            <person name="Huang Q."/>
            <person name="Zhang J."/>
            <person name="Zhou Y."/>
            <person name="Hu Y."/>
            <person name="Zi S."/>
            <person name="Li J."/>
            <person name="Ni P."/>
            <person name="Zheng H."/>
            <person name="Zhang Y."/>
            <person name="Zhao M."/>
            <person name="Hao Q."/>
            <person name="McDermott J."/>
            <person name="Samudrala R."/>
            <person name="Kristiansen K."/>
            <person name="Wong G.K.-S."/>
        </authorList>
    </citation>
    <scope>NUCLEOTIDE SEQUENCE</scope>
</reference>
<protein>
    <submittedName>
        <fullName evidence="2">Os08g0234200 protein</fullName>
    </submittedName>
</protein>
<feature type="compositionally biased region" description="Low complexity" evidence="1">
    <location>
        <begin position="1"/>
        <end position="10"/>
    </location>
</feature>
<dbReference type="EMBL" id="CM000145">
    <property type="protein sequence ID" value="EEE68277.1"/>
    <property type="molecule type" value="Genomic_DNA"/>
</dbReference>
<reference evidence="2 4" key="1">
    <citation type="journal article" date="2005" name="Nature">
        <title>The map-based sequence of the rice genome.</title>
        <authorList>
            <consortium name="International rice genome sequencing project (IRGSP)"/>
            <person name="Matsumoto T."/>
            <person name="Wu J."/>
            <person name="Kanamori H."/>
            <person name="Katayose Y."/>
            <person name="Fujisawa M."/>
            <person name="Namiki N."/>
            <person name="Mizuno H."/>
            <person name="Yamamoto K."/>
            <person name="Antonio B.A."/>
            <person name="Baba T."/>
            <person name="Sakata K."/>
            <person name="Nagamura Y."/>
            <person name="Aoki H."/>
            <person name="Arikawa K."/>
            <person name="Arita K."/>
            <person name="Bito T."/>
            <person name="Chiden Y."/>
            <person name="Fujitsuka N."/>
            <person name="Fukunaka R."/>
            <person name="Hamada M."/>
            <person name="Harada C."/>
            <person name="Hayashi A."/>
            <person name="Hijishita S."/>
            <person name="Honda M."/>
            <person name="Hosokawa S."/>
            <person name="Ichikawa Y."/>
            <person name="Idonuma A."/>
            <person name="Iijima M."/>
            <person name="Ikeda M."/>
            <person name="Ikeno M."/>
            <person name="Ito K."/>
            <person name="Ito S."/>
            <person name="Ito T."/>
            <person name="Ito Y."/>
            <person name="Ito Y."/>
            <person name="Iwabuchi A."/>
            <person name="Kamiya K."/>
            <person name="Karasawa W."/>
            <person name="Kurita K."/>
            <person name="Katagiri S."/>
            <person name="Kikuta A."/>
            <person name="Kobayashi H."/>
            <person name="Kobayashi N."/>
            <person name="Machita K."/>
            <person name="Maehara T."/>
            <person name="Masukawa M."/>
            <person name="Mizubayashi T."/>
            <person name="Mukai Y."/>
            <person name="Nagasaki H."/>
            <person name="Nagata Y."/>
            <person name="Naito S."/>
            <person name="Nakashima M."/>
            <person name="Nakama Y."/>
            <person name="Nakamichi Y."/>
            <person name="Nakamura M."/>
            <person name="Meguro A."/>
            <person name="Negishi M."/>
            <person name="Ohta I."/>
            <person name="Ohta T."/>
            <person name="Okamoto M."/>
            <person name="Ono N."/>
            <person name="Saji S."/>
            <person name="Sakaguchi M."/>
            <person name="Sakai K."/>
            <person name="Shibata M."/>
            <person name="Shimokawa T."/>
            <person name="Song J."/>
            <person name="Takazaki Y."/>
            <person name="Terasawa K."/>
            <person name="Tsugane M."/>
            <person name="Tsuji K."/>
            <person name="Ueda S."/>
            <person name="Waki K."/>
            <person name="Yamagata H."/>
            <person name="Yamamoto M."/>
            <person name="Yamamoto S."/>
            <person name="Yamane H."/>
            <person name="Yoshiki S."/>
            <person name="Yoshihara R."/>
            <person name="Yukawa K."/>
            <person name="Zhong H."/>
            <person name="Yano M."/>
            <person name="Yuan Q."/>
            <person name="Ouyang S."/>
            <person name="Liu J."/>
            <person name="Jones K.M."/>
            <person name="Gansberger K."/>
            <person name="Moffat K."/>
            <person name="Hill J."/>
            <person name="Bera J."/>
            <person name="Fadrosh D."/>
            <person name="Jin S."/>
            <person name="Johri S."/>
            <person name="Kim M."/>
            <person name="Overton L."/>
            <person name="Reardon M."/>
            <person name="Tsitrin T."/>
            <person name="Vuong H."/>
            <person name="Weaver B."/>
            <person name="Ciecko A."/>
            <person name="Tallon L."/>
            <person name="Jackson J."/>
            <person name="Pai G."/>
            <person name="Aken S.V."/>
            <person name="Utterback T."/>
            <person name="Reidmuller S."/>
            <person name="Feldblyum T."/>
            <person name="Hsiao J."/>
            <person name="Zismann V."/>
            <person name="Iobst S."/>
            <person name="de Vazeille A.R."/>
            <person name="Buell C.R."/>
            <person name="Ying K."/>
            <person name="Li Y."/>
            <person name="Lu T."/>
            <person name="Huang Y."/>
            <person name="Zhao Q."/>
            <person name="Feng Q."/>
            <person name="Zhang L."/>
            <person name="Zhu J."/>
            <person name="Weng Q."/>
            <person name="Mu J."/>
            <person name="Lu Y."/>
            <person name="Fan D."/>
            <person name="Liu Y."/>
            <person name="Guan J."/>
            <person name="Zhang Y."/>
            <person name="Yu S."/>
            <person name="Liu X."/>
            <person name="Zhang Y."/>
            <person name="Hong G."/>
            <person name="Han B."/>
            <person name="Choisne N."/>
            <person name="Demange N."/>
            <person name="Orjeda G."/>
            <person name="Samain S."/>
            <person name="Cattolico L."/>
            <person name="Pelletier E."/>
            <person name="Couloux A."/>
            <person name="Segurens B."/>
            <person name="Wincker P."/>
            <person name="D'Hont A."/>
            <person name="Scarpelli C."/>
            <person name="Weissenbach J."/>
            <person name="Salanoubat M."/>
            <person name="Quetier F."/>
            <person name="Yu Y."/>
            <person name="Kim H.R."/>
            <person name="Rambo T."/>
            <person name="Currie J."/>
            <person name="Collura K."/>
            <person name="Luo M."/>
            <person name="Yang T."/>
            <person name="Ammiraju J.S.S."/>
            <person name="Engler F."/>
            <person name="Soderlund C."/>
            <person name="Wing R.A."/>
            <person name="Palmer L.E."/>
            <person name="de la Bastide M."/>
            <person name="Spiegel L."/>
            <person name="Nascimento L."/>
            <person name="Zutavern T."/>
            <person name="O'Shaughnessy A."/>
            <person name="Dike S."/>
            <person name="Dedhia N."/>
            <person name="Preston R."/>
            <person name="Balija V."/>
            <person name="McCombie W.R."/>
            <person name="Chow T."/>
            <person name="Chen H."/>
            <person name="Chung M."/>
            <person name="Chen C."/>
            <person name="Shaw J."/>
            <person name="Wu H."/>
            <person name="Hsiao K."/>
            <person name="Chao Y."/>
            <person name="Chu M."/>
            <person name="Cheng C."/>
            <person name="Hour A."/>
            <person name="Lee P."/>
            <person name="Lin S."/>
            <person name="Lin Y."/>
            <person name="Liou J."/>
            <person name="Liu S."/>
            <person name="Hsing Y."/>
            <person name="Raghuvanshi S."/>
            <person name="Mohanty A."/>
            <person name="Bharti A.K."/>
            <person name="Gaur A."/>
            <person name="Gupta V."/>
            <person name="Kumar D."/>
            <person name="Ravi V."/>
            <person name="Vij S."/>
            <person name="Kapur A."/>
            <person name="Khurana P."/>
            <person name="Khurana P."/>
            <person name="Khurana J.P."/>
            <person name="Tyagi A.K."/>
            <person name="Gaikwad K."/>
            <person name="Singh A."/>
            <person name="Dalal V."/>
            <person name="Srivastava S."/>
            <person name="Dixit A."/>
            <person name="Pal A.K."/>
            <person name="Ghazi I.A."/>
            <person name="Yadav M."/>
            <person name="Pandit A."/>
            <person name="Bhargava A."/>
            <person name="Sureshbabu K."/>
            <person name="Batra K."/>
            <person name="Sharma T.R."/>
            <person name="Mohapatra T."/>
            <person name="Singh N.K."/>
            <person name="Messing J."/>
            <person name="Nelson A.B."/>
            <person name="Fuks G."/>
            <person name="Kavchok S."/>
            <person name="Keizer G."/>
            <person name="Linton E."/>
            <person name="Llaca V."/>
            <person name="Song R."/>
            <person name="Tanyolac B."/>
            <person name="Young S."/>
            <person name="Ho-Il K."/>
            <person name="Hahn J.H."/>
            <person name="Sangsakoo G."/>
            <person name="Vanavichit A."/>
            <person name="de Mattos Luiz.A.T."/>
            <person name="Zimmer P.D."/>
            <person name="Malone G."/>
            <person name="Dellagostin O."/>
            <person name="de Oliveira A.C."/>
            <person name="Bevan M."/>
            <person name="Bancroft I."/>
            <person name="Minx P."/>
            <person name="Cordum H."/>
            <person name="Wilson R."/>
            <person name="Cheng Z."/>
            <person name="Jin W."/>
            <person name="Jiang J."/>
            <person name="Leong S.A."/>
            <person name="Iwama H."/>
            <person name="Gojobori T."/>
            <person name="Itoh T."/>
            <person name="Niimura Y."/>
            <person name="Fujii Y."/>
            <person name="Habara T."/>
            <person name="Sakai H."/>
            <person name="Sato Y."/>
            <person name="Wilson G."/>
            <person name="Kumar K."/>
            <person name="McCouch S."/>
            <person name="Juretic N."/>
            <person name="Hoen D."/>
            <person name="Wright S."/>
            <person name="Bruskiewich R."/>
            <person name="Bureau T."/>
            <person name="Miyao A."/>
            <person name="Hirochika H."/>
            <person name="Nishikawa T."/>
            <person name="Kadowaki K."/>
            <person name="Sugiura M."/>
            <person name="Burr B."/>
            <person name="Sasaki T."/>
        </authorList>
    </citation>
    <scope>NUCLEOTIDE SEQUENCE [LARGE SCALE GENOMIC DNA]</scope>
    <source>
        <strain evidence="4">cv. Nipponbare</strain>
    </source>
</reference>
<dbReference type="AlphaFoldDB" id="Q0J739"/>
<reference evidence="2" key="8">
    <citation type="submission" date="2012-08" db="EMBL/GenBank/DDBJ databases">
        <title>Oryza sativa nipponbare(GA3) genomic DNA, chromosome 8.</title>
        <authorList>
            <consortium name="IRGSP(International Rice Genome Sequencing Project)"/>
        </authorList>
    </citation>
    <scope>NUCLEOTIDE SEQUENCE</scope>
</reference>
<name>Q0J739_ORYSJ</name>
<dbReference type="Proteomes" id="UP000000763">
    <property type="component" value="Chromosome 8"/>
</dbReference>